<dbReference type="EMBL" id="AP024146">
    <property type="protein sequence ID" value="BCM87709.1"/>
    <property type="molecule type" value="Genomic_DNA"/>
</dbReference>
<gene>
    <name evidence="1" type="ORF">mvi_61700</name>
</gene>
<reference evidence="1" key="1">
    <citation type="submission" date="2020-11" db="EMBL/GenBank/DDBJ databases">
        <title>Complete genome sequence of a novel pathogenic Methylobacterium strain isolated from rice in Vietnam.</title>
        <authorList>
            <person name="Lai K."/>
            <person name="Okazaki S."/>
            <person name="Higashi K."/>
            <person name="Mori H."/>
            <person name="Toyoda A."/>
            <person name="Kurokawa K."/>
        </authorList>
    </citation>
    <scope>NUCLEOTIDE SEQUENCE</scope>
    <source>
        <strain evidence="1">VL1</strain>
        <plasmid evidence="1">pVL1_1</plasmid>
    </source>
</reference>
<dbReference type="AlphaFoldDB" id="A0A8H8X0G7"/>
<accession>A0A8H8X0G7</accession>
<geneLocation type="plasmid" evidence="1 2">
    <name>pVL1_1</name>
</geneLocation>
<protein>
    <submittedName>
        <fullName evidence="1">Uncharacterized protein</fullName>
    </submittedName>
</protein>
<proteinExistence type="predicted"/>
<name>A0A8H8X0G7_9HYPH</name>
<sequence>MEGHNLERLKAHILPRSVAQEFNAARSEWDLMYIEISDEPDHCPCGQQIFEHCYIRNRLTRSETYVGNVCINRFLGIDTGNLFDGLKRIRDDPSANANESLIEYARRNGFLFDKEYQFLHSTKLKRKLSGPQLRWKLKINRRILDRTVVRQRTNRPPT</sequence>
<dbReference type="Proteomes" id="UP000663508">
    <property type="component" value="Plasmid pVL1_1"/>
</dbReference>
<keyword evidence="1" id="KW-0614">Plasmid</keyword>
<dbReference type="KEGG" id="mind:mvi_61700"/>
<evidence type="ECO:0000313" key="2">
    <source>
        <dbReference type="Proteomes" id="UP000663508"/>
    </source>
</evidence>
<evidence type="ECO:0000313" key="1">
    <source>
        <dbReference type="EMBL" id="BCM87709.1"/>
    </source>
</evidence>
<organism evidence="1 2">
    <name type="scientific">Methylobacterium indicum</name>
    <dbReference type="NCBI Taxonomy" id="1775910"/>
    <lineage>
        <taxon>Bacteria</taxon>
        <taxon>Pseudomonadati</taxon>
        <taxon>Pseudomonadota</taxon>
        <taxon>Alphaproteobacteria</taxon>
        <taxon>Hyphomicrobiales</taxon>
        <taxon>Methylobacteriaceae</taxon>
        <taxon>Methylobacterium</taxon>
    </lineage>
</organism>